<evidence type="ECO:0000256" key="1">
    <source>
        <dbReference type="SAM" id="MobiDB-lite"/>
    </source>
</evidence>
<feature type="region of interest" description="Disordered" evidence="1">
    <location>
        <begin position="1"/>
        <end position="186"/>
    </location>
</feature>
<dbReference type="Proteomes" id="UP001556367">
    <property type="component" value="Unassembled WGS sequence"/>
</dbReference>
<evidence type="ECO:0000259" key="2">
    <source>
        <dbReference type="Pfam" id="PF20236"/>
    </source>
</evidence>
<proteinExistence type="predicted"/>
<dbReference type="Pfam" id="PF20236">
    <property type="entry name" value="DUF6593"/>
    <property type="match status" value="1"/>
</dbReference>
<feature type="compositionally biased region" description="Basic residues" evidence="1">
    <location>
        <begin position="125"/>
        <end position="135"/>
    </location>
</feature>
<feature type="compositionally biased region" description="Basic and acidic residues" evidence="1">
    <location>
        <begin position="68"/>
        <end position="92"/>
    </location>
</feature>
<evidence type="ECO:0000313" key="4">
    <source>
        <dbReference type="Proteomes" id="UP001556367"/>
    </source>
</evidence>
<evidence type="ECO:0000313" key="3">
    <source>
        <dbReference type="EMBL" id="KAL0959275.1"/>
    </source>
</evidence>
<protein>
    <recommendedName>
        <fullName evidence="2">DUF6593 domain-containing protein</fullName>
    </recommendedName>
</protein>
<feature type="domain" description="DUF6593" evidence="2">
    <location>
        <begin position="262"/>
        <end position="407"/>
    </location>
</feature>
<feature type="compositionally biased region" description="Polar residues" evidence="1">
    <location>
        <begin position="166"/>
        <end position="186"/>
    </location>
</feature>
<dbReference type="InterPro" id="IPR046528">
    <property type="entry name" value="DUF6593"/>
</dbReference>
<feature type="compositionally biased region" description="Low complexity" evidence="1">
    <location>
        <begin position="150"/>
        <end position="162"/>
    </location>
</feature>
<keyword evidence="4" id="KW-1185">Reference proteome</keyword>
<organism evidence="3 4">
    <name type="scientific">Hohenbuehelia grisea</name>
    <dbReference type="NCBI Taxonomy" id="104357"/>
    <lineage>
        <taxon>Eukaryota</taxon>
        <taxon>Fungi</taxon>
        <taxon>Dikarya</taxon>
        <taxon>Basidiomycota</taxon>
        <taxon>Agaricomycotina</taxon>
        <taxon>Agaricomycetes</taxon>
        <taxon>Agaricomycetidae</taxon>
        <taxon>Agaricales</taxon>
        <taxon>Pleurotineae</taxon>
        <taxon>Pleurotaceae</taxon>
        <taxon>Hohenbuehelia</taxon>
    </lineage>
</organism>
<sequence length="415" mass="46499">MSDGVSLLRRSLASPPPEYVPWVETTLRPHTSGGRRSAQSLFGTSRSSPVIDFTSEAALSEIPPPVPPHDRADSSPERDSRRERRGAREREFSSQLSSPEITIHVAEALEDSLSASSPETQHIRNATRPHGRTRSSPRSSPELQSHERSYPSPRLSPHSSPRATPHSPSIQDQLSQYAPSPASSFRQPTPEVVLRWSNDQEYTTVVAGPNEYALPIDDITPSDSPPVYAEAQRPTHAVKYTFSPTGANTMILVPPEVEPDSRPKYHISVSMDCFIPSLYITTIRRGGTEDGEVVGDFQIGEADQPETVFIRGKDWRIKEAFTRYGPSKAPRWIWGFRGRKLYWDCREDTKVCYDTTAKTKLYAKFTPKTSMRTRGQPVELASLEVFPDGQVLFDDILITALITERYRLTIKPKPT</sequence>
<reference evidence="4" key="1">
    <citation type="submission" date="2024-06" db="EMBL/GenBank/DDBJ databases">
        <title>Multi-omics analyses provide insights into the biosynthesis of the anticancer antibiotic pleurotin in Hohenbuehelia grisea.</title>
        <authorList>
            <person name="Weaver J.A."/>
            <person name="Alberti F."/>
        </authorList>
    </citation>
    <scope>NUCLEOTIDE SEQUENCE [LARGE SCALE GENOMIC DNA]</scope>
    <source>
        <strain evidence="4">T-177</strain>
    </source>
</reference>
<dbReference type="EMBL" id="JASNQZ010000003">
    <property type="protein sequence ID" value="KAL0959275.1"/>
    <property type="molecule type" value="Genomic_DNA"/>
</dbReference>
<gene>
    <name evidence="3" type="ORF">HGRIS_014546</name>
</gene>
<feature type="compositionally biased region" description="Polar residues" evidence="1">
    <location>
        <begin position="37"/>
        <end position="48"/>
    </location>
</feature>
<accession>A0ABR3JVR4</accession>
<name>A0ABR3JVR4_9AGAR</name>
<comment type="caution">
    <text evidence="3">The sequence shown here is derived from an EMBL/GenBank/DDBJ whole genome shotgun (WGS) entry which is preliminary data.</text>
</comment>